<feature type="compositionally biased region" description="Pro residues" evidence="1">
    <location>
        <begin position="288"/>
        <end position="302"/>
    </location>
</feature>
<feature type="compositionally biased region" description="Low complexity" evidence="1">
    <location>
        <begin position="328"/>
        <end position="339"/>
    </location>
</feature>
<comment type="caution">
    <text evidence="2">The sequence shown here is derived from an EMBL/GenBank/DDBJ whole genome shotgun (WGS) entry which is preliminary data.</text>
</comment>
<feature type="compositionally biased region" description="Low complexity" evidence="1">
    <location>
        <begin position="27"/>
        <end position="41"/>
    </location>
</feature>
<protein>
    <submittedName>
        <fullName evidence="2">Uncharacterized protein</fullName>
    </submittedName>
</protein>
<feature type="compositionally biased region" description="Pro residues" evidence="1">
    <location>
        <begin position="163"/>
        <end position="182"/>
    </location>
</feature>
<dbReference type="RefSeq" id="WP_192746483.1">
    <property type="nucleotide sequence ID" value="NZ_JADBEJ010000005.1"/>
</dbReference>
<keyword evidence="3" id="KW-1185">Reference proteome</keyword>
<sequence length="423" mass="43806">MARKFGRRGKPAPGNGPEVDPRDLFGTAQPARQAARPASSTPLADQLNQGWPGVDPGYVVLPRSLAEGMSLPWQQQMAALLAQFHQENARLAWPIYRVVPSRYEKLVDLDEEQLAEAGYLVEMDTEGEMIYRERSGRKVEDPANTTVLVSCLDPIPKPAQRQAPPPPSQAAPPATGQPPRAPAPMNIGPAPVWRTVAPPPGPPAPPLPGNQGMAVPAPQAPAPQAPAPQAGAPQAPAAPQASTQAPAPQPAASQASASQAAASQAPAQQPASQPAMPQAPVSQAAPQTPAPQAPVSQPPLPQPTRTQSPPGNHTPPPPPVSAPPSTPEAPAAAAPSQAEPEPPVTPPSSAMPPAPPSTQPVSPPPGIPMAPEPATPPRGVPMHRGWFDELGENVPESSKVDPPEGGEFGPTGDPTEIPYRYRK</sequence>
<evidence type="ECO:0000313" key="2">
    <source>
        <dbReference type="EMBL" id="MBE1580058.1"/>
    </source>
</evidence>
<feature type="region of interest" description="Disordered" evidence="1">
    <location>
        <begin position="1"/>
        <end position="48"/>
    </location>
</feature>
<feature type="compositionally biased region" description="Pro residues" evidence="1">
    <location>
        <begin position="197"/>
        <end position="208"/>
    </location>
</feature>
<organism evidence="2 3">
    <name type="scientific">Amycolatopsis roodepoortensis</name>
    <dbReference type="NCBI Taxonomy" id="700274"/>
    <lineage>
        <taxon>Bacteria</taxon>
        <taxon>Bacillati</taxon>
        <taxon>Actinomycetota</taxon>
        <taxon>Actinomycetes</taxon>
        <taxon>Pseudonocardiales</taxon>
        <taxon>Pseudonocardiaceae</taxon>
        <taxon>Amycolatopsis</taxon>
    </lineage>
</organism>
<evidence type="ECO:0000313" key="3">
    <source>
        <dbReference type="Proteomes" id="UP000656548"/>
    </source>
</evidence>
<dbReference type="Proteomes" id="UP000656548">
    <property type="component" value="Unassembled WGS sequence"/>
</dbReference>
<feature type="compositionally biased region" description="Basic residues" evidence="1">
    <location>
        <begin position="1"/>
        <end position="10"/>
    </location>
</feature>
<feature type="compositionally biased region" description="Pro residues" evidence="1">
    <location>
        <begin position="340"/>
        <end position="379"/>
    </location>
</feature>
<accession>A0ABR9LHB6</accession>
<reference evidence="2 3" key="1">
    <citation type="submission" date="2020-10" db="EMBL/GenBank/DDBJ databases">
        <title>Sequencing the genomes of 1000 actinobacteria strains.</title>
        <authorList>
            <person name="Klenk H.-P."/>
        </authorList>
    </citation>
    <scope>NUCLEOTIDE SEQUENCE [LARGE SCALE GENOMIC DNA]</scope>
    <source>
        <strain evidence="2 3">DSM 46661</strain>
    </source>
</reference>
<feature type="compositionally biased region" description="Pro residues" evidence="1">
    <location>
        <begin position="312"/>
        <end position="327"/>
    </location>
</feature>
<evidence type="ECO:0000256" key="1">
    <source>
        <dbReference type="SAM" id="MobiDB-lite"/>
    </source>
</evidence>
<proteinExistence type="predicted"/>
<gene>
    <name evidence="2" type="ORF">H4W30_007118</name>
</gene>
<name>A0ABR9LHB6_9PSEU</name>
<feature type="compositionally biased region" description="Low complexity" evidence="1">
    <location>
        <begin position="227"/>
        <end position="287"/>
    </location>
</feature>
<feature type="region of interest" description="Disordered" evidence="1">
    <location>
        <begin position="155"/>
        <end position="423"/>
    </location>
</feature>
<dbReference type="EMBL" id="JADBEJ010000005">
    <property type="protein sequence ID" value="MBE1580058.1"/>
    <property type="molecule type" value="Genomic_DNA"/>
</dbReference>